<proteinExistence type="predicted"/>
<dbReference type="OrthoDB" id="1201990at2"/>
<dbReference type="RefSeq" id="WP_070786987.1">
    <property type="nucleotide sequence ID" value="NZ_MKIQ01000002.1"/>
</dbReference>
<dbReference type="Gene3D" id="3.40.50.300">
    <property type="entry name" value="P-loop containing nucleotide triphosphate hydrolases"/>
    <property type="match status" value="1"/>
</dbReference>
<evidence type="ECO:0008006" key="3">
    <source>
        <dbReference type="Google" id="ProtNLM"/>
    </source>
</evidence>
<reference evidence="2" key="1">
    <citation type="submission" date="2016-09" db="EMBL/GenBank/DDBJ databases">
        <title>Draft genome sequence of a novel species of the family Streptococcaceae isolated from flowers.</title>
        <authorList>
            <person name="Chuah L.-O."/>
            <person name="Yap K.-P."/>
            <person name="Thong K.L."/>
            <person name="Liong M.T."/>
            <person name="Ahmad R."/>
            <person name="Rusul G."/>
        </authorList>
    </citation>
    <scope>NUCLEOTIDE SEQUENCE [LARGE SCALE GENOMIC DNA]</scope>
    <source>
        <strain evidence="2">HibF3</strain>
    </source>
</reference>
<dbReference type="PANTHER" id="PTHR37816:SF3">
    <property type="entry name" value="MODULATES DNA TOPOLOGY"/>
    <property type="match status" value="1"/>
</dbReference>
<evidence type="ECO:0000313" key="1">
    <source>
        <dbReference type="EMBL" id="OFI47879.1"/>
    </source>
</evidence>
<organism evidence="1 2">
    <name type="scientific">Floricoccus penangensis</name>
    <dbReference type="NCBI Taxonomy" id="1859475"/>
    <lineage>
        <taxon>Bacteria</taxon>
        <taxon>Bacillati</taxon>
        <taxon>Bacillota</taxon>
        <taxon>Bacilli</taxon>
        <taxon>Lactobacillales</taxon>
        <taxon>Streptococcaceae</taxon>
        <taxon>Floricoccus</taxon>
    </lineage>
</organism>
<dbReference type="Proteomes" id="UP000177273">
    <property type="component" value="Unassembled WGS sequence"/>
</dbReference>
<dbReference type="EMBL" id="MKIQ01000002">
    <property type="protein sequence ID" value="OFI47879.1"/>
    <property type="molecule type" value="Genomic_DNA"/>
</dbReference>
<dbReference type="AlphaFoldDB" id="A0A9Q5P1D5"/>
<accession>A0A9Q5P1D5</accession>
<dbReference type="SUPFAM" id="SSF52540">
    <property type="entry name" value="P-loop containing nucleoside triphosphate hydrolases"/>
    <property type="match status" value="1"/>
</dbReference>
<dbReference type="InterPro" id="IPR052922">
    <property type="entry name" value="Cytidylate_Kinase-2"/>
</dbReference>
<dbReference type="InterPro" id="IPR027417">
    <property type="entry name" value="P-loop_NTPase"/>
</dbReference>
<gene>
    <name evidence="1" type="ORF">BG262_07760</name>
</gene>
<name>A0A9Q5P1D5_9LACT</name>
<comment type="caution">
    <text evidence="1">The sequence shown here is derived from an EMBL/GenBank/DDBJ whole genome shotgun (WGS) entry which is preliminary data.</text>
</comment>
<protein>
    <recommendedName>
        <fullName evidence="3">Topology modulation protein</fullName>
    </recommendedName>
</protein>
<dbReference type="PANTHER" id="PTHR37816">
    <property type="entry name" value="YALI0E33011P"/>
    <property type="match status" value="1"/>
</dbReference>
<sequence>MKILLIGSPGSGKSTFASEIEQISDIPILHLDKIWHTTDYSQEAEKWFVSEQEKFMTGHDSWIVDGNYFGSMDTRLKYADTVVLLNISKYKRVYRIIKRSIKRRLSKRSQADMASNFSEKFDREYFDFLKFAWNYDKNFESKEKELGIVNPIIIRNKKDKGKFIDSLLRNSRKKS</sequence>
<keyword evidence="2" id="KW-1185">Reference proteome</keyword>
<evidence type="ECO:0000313" key="2">
    <source>
        <dbReference type="Proteomes" id="UP000177273"/>
    </source>
</evidence>